<keyword evidence="2" id="KW-1185">Reference proteome</keyword>
<sequence length="97" mass="9995">MSQNPEADDIPGPDPVAVHERSVAVIRAMDAGDLQAVGGLLAELGGPEEFGAQVVSLASLARLLLDQNPQTAPEQDEARAAVLGELARVLVAAEDEA</sequence>
<evidence type="ECO:0000313" key="2">
    <source>
        <dbReference type="Proteomes" id="UP001595947"/>
    </source>
</evidence>
<organism evidence="1 2">
    <name type="scientific">Actinomycetospora atypica</name>
    <dbReference type="NCBI Taxonomy" id="1290095"/>
    <lineage>
        <taxon>Bacteria</taxon>
        <taxon>Bacillati</taxon>
        <taxon>Actinomycetota</taxon>
        <taxon>Actinomycetes</taxon>
        <taxon>Pseudonocardiales</taxon>
        <taxon>Pseudonocardiaceae</taxon>
        <taxon>Actinomycetospora</taxon>
    </lineage>
</organism>
<dbReference type="EMBL" id="JBHSIV010000010">
    <property type="protein sequence ID" value="MFC5062898.1"/>
    <property type="molecule type" value="Genomic_DNA"/>
</dbReference>
<dbReference type="RefSeq" id="WP_378036249.1">
    <property type="nucleotide sequence ID" value="NZ_JBHSIV010000010.1"/>
</dbReference>
<accession>A0ABV9YNG5</accession>
<evidence type="ECO:0000313" key="1">
    <source>
        <dbReference type="EMBL" id="MFC5062898.1"/>
    </source>
</evidence>
<dbReference type="Proteomes" id="UP001595947">
    <property type="component" value="Unassembled WGS sequence"/>
</dbReference>
<gene>
    <name evidence="1" type="ORF">ACFPBZ_11825</name>
</gene>
<proteinExistence type="predicted"/>
<protein>
    <submittedName>
        <fullName evidence="1">Uncharacterized protein</fullName>
    </submittedName>
</protein>
<reference evidence="2" key="1">
    <citation type="journal article" date="2019" name="Int. J. Syst. Evol. Microbiol.">
        <title>The Global Catalogue of Microorganisms (GCM) 10K type strain sequencing project: providing services to taxonomists for standard genome sequencing and annotation.</title>
        <authorList>
            <consortium name="The Broad Institute Genomics Platform"/>
            <consortium name="The Broad Institute Genome Sequencing Center for Infectious Disease"/>
            <person name="Wu L."/>
            <person name="Ma J."/>
        </authorList>
    </citation>
    <scope>NUCLEOTIDE SEQUENCE [LARGE SCALE GENOMIC DNA]</scope>
    <source>
        <strain evidence="2">CGMCC 4.7093</strain>
    </source>
</reference>
<name>A0ABV9YNG5_9PSEU</name>
<comment type="caution">
    <text evidence="1">The sequence shown here is derived from an EMBL/GenBank/DDBJ whole genome shotgun (WGS) entry which is preliminary data.</text>
</comment>